<keyword evidence="1" id="KW-1133">Transmembrane helix</keyword>
<feature type="transmembrane region" description="Helical" evidence="1">
    <location>
        <begin position="36"/>
        <end position="54"/>
    </location>
</feature>
<evidence type="ECO:0008006" key="4">
    <source>
        <dbReference type="Google" id="ProtNLM"/>
    </source>
</evidence>
<sequence length="174" mass="19626">MTSIFKTMQRYAIIRSIALIILGIITLVSPEKVFTILVYSIAIYNAVIGLTYLIGALRNNDDQSSFQMPIAFFYLIFALIVFLFSRQLLGIFTVFIGILFMIGGAGKISQAFNMKQYVNLPWVPMLVYGLVLAGIGLLIIFYPFRVLSTFLGIVLLIVGILELIEYFKFRNVSI</sequence>
<dbReference type="AlphaFoldDB" id="A0A429ZV34"/>
<accession>A0A429ZV34</accession>
<dbReference type="Pfam" id="PF03729">
    <property type="entry name" value="DUF308"/>
    <property type="match status" value="2"/>
</dbReference>
<dbReference type="Proteomes" id="UP000287857">
    <property type="component" value="Unassembled WGS sequence"/>
</dbReference>
<dbReference type="InterPro" id="IPR005325">
    <property type="entry name" value="DUF308_memb"/>
</dbReference>
<keyword evidence="1" id="KW-0812">Transmembrane</keyword>
<proteinExistence type="predicted"/>
<keyword evidence="3" id="KW-1185">Reference proteome</keyword>
<comment type="caution">
    <text evidence="2">The sequence shown here is derived from an EMBL/GenBank/DDBJ whole genome shotgun (WGS) entry which is preliminary data.</text>
</comment>
<evidence type="ECO:0000313" key="3">
    <source>
        <dbReference type="Proteomes" id="UP000287857"/>
    </source>
</evidence>
<name>A0A429ZV34_9ENTE</name>
<feature type="transmembrane region" description="Helical" evidence="1">
    <location>
        <begin position="90"/>
        <end position="108"/>
    </location>
</feature>
<feature type="transmembrane region" description="Helical" evidence="1">
    <location>
        <begin position="12"/>
        <end position="30"/>
    </location>
</feature>
<feature type="transmembrane region" description="Helical" evidence="1">
    <location>
        <begin position="120"/>
        <end position="144"/>
    </location>
</feature>
<evidence type="ECO:0000313" key="2">
    <source>
        <dbReference type="EMBL" id="RST97604.1"/>
    </source>
</evidence>
<protein>
    <recommendedName>
        <fullName evidence="4">DUF308 domain-containing protein</fullName>
    </recommendedName>
</protein>
<dbReference type="EMBL" id="NGJS01000016">
    <property type="protein sequence ID" value="RST97604.1"/>
    <property type="molecule type" value="Genomic_DNA"/>
</dbReference>
<reference evidence="2 3" key="1">
    <citation type="submission" date="2017-05" db="EMBL/GenBank/DDBJ databases">
        <title>Vagococcus spp. assemblies.</title>
        <authorList>
            <person name="Gulvik C.A."/>
        </authorList>
    </citation>
    <scope>NUCLEOTIDE SEQUENCE [LARGE SCALE GENOMIC DNA]</scope>
    <source>
        <strain evidence="2 3">SS1995</strain>
    </source>
</reference>
<keyword evidence="1" id="KW-0472">Membrane</keyword>
<dbReference type="OrthoDB" id="2301130at2"/>
<feature type="transmembrane region" description="Helical" evidence="1">
    <location>
        <begin position="66"/>
        <end position="84"/>
    </location>
</feature>
<gene>
    <name evidence="2" type="ORF">CBF37_09535</name>
</gene>
<feature type="transmembrane region" description="Helical" evidence="1">
    <location>
        <begin position="150"/>
        <end position="167"/>
    </location>
</feature>
<dbReference type="RefSeq" id="WP_125984523.1">
    <property type="nucleotide sequence ID" value="NZ_NGJS01000016.1"/>
</dbReference>
<organism evidence="2 3">
    <name type="scientific">Vagococcus vulneris</name>
    <dbReference type="NCBI Taxonomy" id="1977869"/>
    <lineage>
        <taxon>Bacteria</taxon>
        <taxon>Bacillati</taxon>
        <taxon>Bacillota</taxon>
        <taxon>Bacilli</taxon>
        <taxon>Lactobacillales</taxon>
        <taxon>Enterococcaceae</taxon>
        <taxon>Vagococcus</taxon>
    </lineage>
</organism>
<evidence type="ECO:0000256" key="1">
    <source>
        <dbReference type="SAM" id="Phobius"/>
    </source>
</evidence>